<dbReference type="Proteomes" id="UP000321393">
    <property type="component" value="Unassembled WGS sequence"/>
</dbReference>
<dbReference type="EMBL" id="SSTD01003373">
    <property type="protein sequence ID" value="TYK26536.1"/>
    <property type="molecule type" value="Genomic_DNA"/>
</dbReference>
<evidence type="ECO:0000313" key="1">
    <source>
        <dbReference type="EMBL" id="KAA0067395.1"/>
    </source>
</evidence>
<proteinExistence type="predicted"/>
<protein>
    <submittedName>
        <fullName evidence="2">Retrotransposon protein</fullName>
    </submittedName>
</protein>
<evidence type="ECO:0000313" key="4">
    <source>
        <dbReference type="Proteomes" id="UP000321947"/>
    </source>
</evidence>
<evidence type="ECO:0000313" key="3">
    <source>
        <dbReference type="Proteomes" id="UP000321393"/>
    </source>
</evidence>
<dbReference type="EMBL" id="SSTE01000542">
    <property type="protein sequence ID" value="KAA0067395.1"/>
    <property type="molecule type" value="Genomic_DNA"/>
</dbReference>
<name>A0A5D3DS65_CUCMM</name>
<sequence>MFPYYDDQSYVFGKDQATRAHLETFVDVRFNVPNNFDGVPLGDSHDPKILMIYIQTVDMLPDEMLGTRVEVIRNAIESTNVQLKAIADWPKEKHATEIIFRSVDDRGIFVDTHGAEIGVLHRSVGR</sequence>
<reference evidence="3 4" key="1">
    <citation type="submission" date="2019-08" db="EMBL/GenBank/DDBJ databases">
        <title>Draft genome sequences of two oriental melons (Cucumis melo L. var makuwa).</title>
        <authorList>
            <person name="Kwon S.-Y."/>
        </authorList>
    </citation>
    <scope>NUCLEOTIDE SEQUENCE [LARGE SCALE GENOMIC DNA]</scope>
    <source>
        <strain evidence="4">cv. Chang Bougi</strain>
        <strain evidence="3">cv. SW 3</strain>
        <tissue evidence="2">Leaf</tissue>
    </source>
</reference>
<accession>A0A5D3DS65</accession>
<dbReference type="AlphaFoldDB" id="A0A5D3DS65"/>
<comment type="caution">
    <text evidence="2">The sequence shown here is derived from an EMBL/GenBank/DDBJ whole genome shotgun (WGS) entry which is preliminary data.</text>
</comment>
<evidence type="ECO:0000313" key="2">
    <source>
        <dbReference type="EMBL" id="TYK26536.1"/>
    </source>
</evidence>
<gene>
    <name evidence="2" type="ORF">E5676_scaffold313G001260</name>
    <name evidence="1" type="ORF">E6C27_scaffold40G00480</name>
</gene>
<organism evidence="2 4">
    <name type="scientific">Cucumis melo var. makuwa</name>
    <name type="common">Oriental melon</name>
    <dbReference type="NCBI Taxonomy" id="1194695"/>
    <lineage>
        <taxon>Eukaryota</taxon>
        <taxon>Viridiplantae</taxon>
        <taxon>Streptophyta</taxon>
        <taxon>Embryophyta</taxon>
        <taxon>Tracheophyta</taxon>
        <taxon>Spermatophyta</taxon>
        <taxon>Magnoliopsida</taxon>
        <taxon>eudicotyledons</taxon>
        <taxon>Gunneridae</taxon>
        <taxon>Pentapetalae</taxon>
        <taxon>rosids</taxon>
        <taxon>fabids</taxon>
        <taxon>Cucurbitales</taxon>
        <taxon>Cucurbitaceae</taxon>
        <taxon>Benincaseae</taxon>
        <taxon>Cucumis</taxon>
    </lineage>
</organism>
<dbReference type="Proteomes" id="UP000321947">
    <property type="component" value="Unassembled WGS sequence"/>
</dbReference>